<comment type="catalytic activity">
    <reaction evidence="5 7">
        <text>dimethylallyl phosphate + FMNH2 = prenylated FMNH2 + phosphate</text>
        <dbReference type="Rhea" id="RHEA:37743"/>
        <dbReference type="ChEBI" id="CHEBI:43474"/>
        <dbReference type="ChEBI" id="CHEBI:57618"/>
        <dbReference type="ChEBI" id="CHEBI:87467"/>
        <dbReference type="ChEBI" id="CHEBI:88052"/>
        <dbReference type="EC" id="2.5.1.129"/>
    </reaction>
</comment>
<feature type="domain" description="Flavoprotein" evidence="8">
    <location>
        <begin position="11"/>
        <end position="178"/>
    </location>
</feature>
<feature type="binding site" evidence="7">
    <location>
        <begin position="18"/>
        <end position="20"/>
    </location>
    <ligand>
        <name>FMN</name>
        <dbReference type="ChEBI" id="CHEBI:58210"/>
    </ligand>
</feature>
<sequence length="219" mass="23877">MSKRMGNGRPRLIIGVTGATGIIYAERALRMLRELDIETHLVMSRAAELTREYESSLSRQELHDLADVVHPIGDVGASIASGSFRTLGMLVVPCSMRTVGEIASGVTSTLLTRAADVVLKERNRLVLMARETPLNLIHLRNMLTVTEAGAVVFPPVPAFYAKPGSIDDLVDHSVSRALDLFGLDTERIEGWREAEHLARVGLGKVKDGLPEVRAEAETI</sequence>
<evidence type="ECO:0000313" key="9">
    <source>
        <dbReference type="EMBL" id="SDR31928.1"/>
    </source>
</evidence>
<evidence type="ECO:0000256" key="7">
    <source>
        <dbReference type="HAMAP-Rule" id="MF_01984"/>
    </source>
</evidence>
<dbReference type="Gene3D" id="3.40.50.1950">
    <property type="entry name" value="Flavin prenyltransferase-like"/>
    <property type="match status" value="1"/>
</dbReference>
<dbReference type="AlphaFoldDB" id="A0A1H1I3L1"/>
<accession>A0A1H1I3L1</accession>
<dbReference type="NCBIfam" id="NF004685">
    <property type="entry name" value="PRK06029.1"/>
    <property type="match status" value="1"/>
</dbReference>
<evidence type="ECO:0000256" key="5">
    <source>
        <dbReference type="ARBA" id="ARBA00050612"/>
    </source>
</evidence>
<comment type="similarity">
    <text evidence="6 7">Belongs to the UbiX/PAD1 family.</text>
</comment>
<dbReference type="GO" id="GO:0106141">
    <property type="term" value="F:flavin prenyltransferase activity"/>
    <property type="evidence" value="ECO:0007669"/>
    <property type="project" value="UniProtKB-EC"/>
</dbReference>
<keyword evidence="4 7" id="KW-0808">Transferase</keyword>
<gene>
    <name evidence="7" type="primary">ubiX</name>
    <name evidence="9" type="ORF">SAMN05443245_4580</name>
</gene>
<evidence type="ECO:0000256" key="1">
    <source>
        <dbReference type="ARBA" id="ARBA00022602"/>
    </source>
</evidence>
<keyword evidence="1 7" id="KW-0637">Prenyltransferase</keyword>
<dbReference type="HAMAP" id="MF_01984">
    <property type="entry name" value="ubiX_pad"/>
    <property type="match status" value="1"/>
</dbReference>
<dbReference type="InterPro" id="IPR004507">
    <property type="entry name" value="UbiX-like"/>
</dbReference>
<keyword evidence="2 7" id="KW-0285">Flavoprotein</keyword>
<comment type="caution">
    <text evidence="7">Lacks conserved residue(s) required for the propagation of feature annotation.</text>
</comment>
<dbReference type="EC" id="2.5.1.129" evidence="7"/>
<keyword evidence="10" id="KW-1185">Reference proteome</keyword>
<dbReference type="NCBIfam" id="TIGR00421">
    <property type="entry name" value="ubiX_pad"/>
    <property type="match status" value="1"/>
</dbReference>
<feature type="binding site" evidence="7">
    <location>
        <position position="130"/>
    </location>
    <ligand>
        <name>FMN</name>
        <dbReference type="ChEBI" id="CHEBI:58210"/>
    </ligand>
</feature>
<feature type="binding site" evidence="7">
    <location>
        <position position="176"/>
    </location>
    <ligand>
        <name>dimethylallyl phosphate</name>
        <dbReference type="ChEBI" id="CHEBI:88052"/>
    </ligand>
</feature>
<evidence type="ECO:0000313" key="10">
    <source>
        <dbReference type="Proteomes" id="UP000183487"/>
    </source>
</evidence>
<dbReference type="SUPFAM" id="SSF52507">
    <property type="entry name" value="Homo-oligomeric flavin-containing Cys decarboxylases, HFCD"/>
    <property type="match status" value="1"/>
</dbReference>
<dbReference type="InterPro" id="IPR036551">
    <property type="entry name" value="Flavin_trans-like"/>
</dbReference>
<evidence type="ECO:0000256" key="2">
    <source>
        <dbReference type="ARBA" id="ARBA00022630"/>
    </source>
</evidence>
<dbReference type="RefSeq" id="WP_083380047.1">
    <property type="nucleotide sequence ID" value="NZ_FNKP01000002.1"/>
</dbReference>
<evidence type="ECO:0000259" key="8">
    <source>
        <dbReference type="Pfam" id="PF02441"/>
    </source>
</evidence>
<keyword evidence="3 7" id="KW-0288">FMN</keyword>
<evidence type="ECO:0000256" key="3">
    <source>
        <dbReference type="ARBA" id="ARBA00022643"/>
    </source>
</evidence>
<feature type="binding site" evidence="7">
    <location>
        <position position="160"/>
    </location>
    <ligand>
        <name>dimethylallyl phosphate</name>
        <dbReference type="ChEBI" id="CHEBI:88052"/>
    </ligand>
</feature>
<proteinExistence type="inferred from homology"/>
<organism evidence="9 10">
    <name type="scientific">Paraburkholderia fungorum</name>
    <dbReference type="NCBI Taxonomy" id="134537"/>
    <lineage>
        <taxon>Bacteria</taxon>
        <taxon>Pseudomonadati</taxon>
        <taxon>Pseudomonadota</taxon>
        <taxon>Betaproteobacteria</taxon>
        <taxon>Burkholderiales</taxon>
        <taxon>Burkholderiaceae</taxon>
        <taxon>Paraburkholderia</taxon>
    </lineage>
</organism>
<dbReference type="Proteomes" id="UP000183487">
    <property type="component" value="Unassembled WGS sequence"/>
</dbReference>
<name>A0A1H1I3L1_9BURK</name>
<reference evidence="10" key="1">
    <citation type="submission" date="2016-10" db="EMBL/GenBank/DDBJ databases">
        <authorList>
            <person name="Varghese N."/>
        </authorList>
    </citation>
    <scope>NUCLEOTIDE SEQUENCE [LARGE SCALE GENOMIC DNA]</scope>
    <source>
        <strain evidence="10">GAS106B</strain>
    </source>
</reference>
<dbReference type="Pfam" id="PF02441">
    <property type="entry name" value="Flavoprotein"/>
    <property type="match status" value="1"/>
</dbReference>
<dbReference type="InterPro" id="IPR003382">
    <property type="entry name" value="Flavoprotein"/>
</dbReference>
<dbReference type="EMBL" id="FNKP01000002">
    <property type="protein sequence ID" value="SDR31928.1"/>
    <property type="molecule type" value="Genomic_DNA"/>
</dbReference>
<feature type="binding site" evidence="7">
    <location>
        <begin position="95"/>
        <end position="98"/>
    </location>
    <ligand>
        <name>FMN</name>
        <dbReference type="ChEBI" id="CHEBI:58210"/>
    </ligand>
</feature>
<evidence type="ECO:0000256" key="4">
    <source>
        <dbReference type="ARBA" id="ARBA00022679"/>
    </source>
</evidence>
<dbReference type="FunFam" id="3.40.50.1950:FF:000001">
    <property type="entry name" value="Flavin prenyltransferase UbiX"/>
    <property type="match status" value="1"/>
</dbReference>
<protein>
    <recommendedName>
        <fullName evidence="7">Flavin prenyltransferase UbiX</fullName>
        <ecNumber evidence="7">2.5.1.129</ecNumber>
    </recommendedName>
</protein>
<comment type="function">
    <text evidence="7">Flavin prenyltransferase that catalyzes the synthesis of the prenylated FMN cofactor (prenyl-FMN) for 4-hydroxy-3-polyprenylbenzoic acid decarboxylase UbiD. The prenyltransferase is metal-independent and links a dimethylallyl moiety from dimethylallyl monophosphate (DMAP) to the flavin N5 and C6 atoms of FMN.</text>
</comment>
<feature type="binding site" evidence="7">
    <location>
        <position position="44"/>
    </location>
    <ligand>
        <name>FMN</name>
        <dbReference type="ChEBI" id="CHEBI:58210"/>
    </ligand>
</feature>
<evidence type="ECO:0000256" key="6">
    <source>
        <dbReference type="ARBA" id="ARBA00060793"/>
    </source>
</evidence>